<dbReference type="GO" id="GO:0042910">
    <property type="term" value="F:xenobiotic transmembrane transporter activity"/>
    <property type="evidence" value="ECO:0007669"/>
    <property type="project" value="TreeGrafter"/>
</dbReference>
<keyword evidence="1" id="KW-1133">Transmembrane helix</keyword>
<dbReference type="SUPFAM" id="SSF82866">
    <property type="entry name" value="Multidrug efflux transporter AcrB transmembrane domain"/>
    <property type="match status" value="1"/>
</dbReference>
<dbReference type="AlphaFoldDB" id="A0A645CL92"/>
<gene>
    <name evidence="2" type="primary">czcA_21</name>
    <name evidence="2" type="ORF">SDC9_124713</name>
</gene>
<protein>
    <submittedName>
        <fullName evidence="2">Cobalt-zinc-cadmium resistance protein CzcA</fullName>
    </submittedName>
</protein>
<reference evidence="2" key="1">
    <citation type="submission" date="2019-08" db="EMBL/GenBank/DDBJ databases">
        <authorList>
            <person name="Kucharzyk K."/>
            <person name="Murdoch R.W."/>
            <person name="Higgins S."/>
            <person name="Loffler F."/>
        </authorList>
    </citation>
    <scope>NUCLEOTIDE SEQUENCE</scope>
</reference>
<keyword evidence="1" id="KW-0472">Membrane</keyword>
<dbReference type="InterPro" id="IPR001036">
    <property type="entry name" value="Acrflvin-R"/>
</dbReference>
<accession>A0A645CL92</accession>
<dbReference type="Gene3D" id="1.20.1640.10">
    <property type="entry name" value="Multidrug efflux transporter AcrB transmembrane domain"/>
    <property type="match status" value="1"/>
</dbReference>
<feature type="transmembrane region" description="Helical" evidence="1">
    <location>
        <begin position="352"/>
        <end position="373"/>
    </location>
</feature>
<dbReference type="PRINTS" id="PR00702">
    <property type="entry name" value="ACRIFLAVINRP"/>
</dbReference>
<dbReference type="Gene3D" id="3.30.2090.10">
    <property type="entry name" value="Multidrug efflux transporter AcrB TolC docking domain, DN and DC subdomains"/>
    <property type="match status" value="1"/>
</dbReference>
<dbReference type="GO" id="GO:0005886">
    <property type="term" value="C:plasma membrane"/>
    <property type="evidence" value="ECO:0007669"/>
    <property type="project" value="TreeGrafter"/>
</dbReference>
<dbReference type="PANTHER" id="PTHR32063">
    <property type="match status" value="1"/>
</dbReference>
<dbReference type="Pfam" id="PF00873">
    <property type="entry name" value="ACR_tran"/>
    <property type="match status" value="1"/>
</dbReference>
<feature type="transmembrane region" description="Helical" evidence="1">
    <location>
        <begin position="306"/>
        <end position="331"/>
    </location>
</feature>
<comment type="caution">
    <text evidence="2">The sequence shown here is derived from an EMBL/GenBank/DDBJ whole genome shotgun (WGS) entry which is preliminary data.</text>
</comment>
<name>A0A645CL92_9ZZZZ</name>
<organism evidence="2">
    <name type="scientific">bioreactor metagenome</name>
    <dbReference type="NCBI Taxonomy" id="1076179"/>
    <lineage>
        <taxon>unclassified sequences</taxon>
        <taxon>metagenomes</taxon>
        <taxon>ecological metagenomes</taxon>
    </lineage>
</organism>
<sequence length="426" mass="46888">MSMGNSGTHLISYTIRLVDRTNRERDIFEIADMMRRDLATLPEIYRYEVTPGGSGGMGTGSADIEMDVLGYNLDDAAVVSAQIMEIMKNTEGLRDVKISREDYMPQLKVEFDRAKLSMNGLNITNAATAVRNRINGVTATQFREDGEEYDIVVKNDLKFRTNIDDIKSIMLYNNMGKAVRLSEVADVIEDFAPPSIEHLDRERVIKVSGAIYKRALGDIAADINKEVAKITLPSGIAVKMTGAFEEQQESFADMFTLLLLVVMLTYIVMAAQFESFRDPFIIMLSLPFAFTGVFVALWITGTSLSLIALIGAVMLVGIVVKNGIVLIDYINLNKERGMSVMRAVVSGGKSRLRPVLMTTITTILGMAPMAIGIGEGSEIWQPMGIAIIGGLAVSTILTLVVIPTIYTSLNVRDIKKIRKAHLKSLQ</sequence>
<feature type="transmembrane region" description="Helical" evidence="1">
    <location>
        <begin position="280"/>
        <end position="300"/>
    </location>
</feature>
<dbReference type="SUPFAM" id="SSF82714">
    <property type="entry name" value="Multidrug efflux transporter AcrB TolC docking domain, DN and DC subdomains"/>
    <property type="match status" value="1"/>
</dbReference>
<proteinExistence type="predicted"/>
<dbReference type="EMBL" id="VSSQ01028120">
    <property type="protein sequence ID" value="MPM77705.1"/>
    <property type="molecule type" value="Genomic_DNA"/>
</dbReference>
<dbReference type="Gene3D" id="3.30.70.1430">
    <property type="entry name" value="Multidrug efflux transporter AcrB pore domain"/>
    <property type="match status" value="1"/>
</dbReference>
<dbReference type="PANTHER" id="PTHR32063:SF0">
    <property type="entry name" value="SWARMING MOTILITY PROTEIN SWRC"/>
    <property type="match status" value="1"/>
</dbReference>
<feature type="transmembrane region" description="Helical" evidence="1">
    <location>
        <begin position="385"/>
        <end position="409"/>
    </location>
</feature>
<feature type="transmembrane region" description="Helical" evidence="1">
    <location>
        <begin position="254"/>
        <end position="273"/>
    </location>
</feature>
<dbReference type="Gene3D" id="3.30.70.1440">
    <property type="entry name" value="Multidrug efflux transporter AcrB pore domain"/>
    <property type="match status" value="1"/>
</dbReference>
<evidence type="ECO:0000313" key="2">
    <source>
        <dbReference type="EMBL" id="MPM77705.1"/>
    </source>
</evidence>
<dbReference type="InterPro" id="IPR027463">
    <property type="entry name" value="AcrB_DN_DC_subdom"/>
</dbReference>
<keyword evidence="1" id="KW-0812">Transmembrane</keyword>
<evidence type="ECO:0000256" key="1">
    <source>
        <dbReference type="SAM" id="Phobius"/>
    </source>
</evidence>